<protein>
    <submittedName>
        <fullName evidence="1">Uncharacterized protein</fullName>
    </submittedName>
</protein>
<dbReference type="AlphaFoldDB" id="A0A8J3UEY9"/>
<reference evidence="1" key="1">
    <citation type="submission" date="2021-01" db="EMBL/GenBank/DDBJ databases">
        <title>Whole genome shotgun sequence of Planotetraspora silvatica NBRC 100141.</title>
        <authorList>
            <person name="Komaki H."/>
            <person name="Tamura T."/>
        </authorList>
    </citation>
    <scope>NUCLEOTIDE SEQUENCE</scope>
    <source>
        <strain evidence="1">NBRC 100141</strain>
    </source>
</reference>
<dbReference type="EMBL" id="BOOQ01000002">
    <property type="protein sequence ID" value="GII44018.1"/>
    <property type="molecule type" value="Genomic_DNA"/>
</dbReference>
<accession>A0A8J3UEY9</accession>
<name>A0A8J3UEY9_9ACTN</name>
<dbReference type="Proteomes" id="UP000644610">
    <property type="component" value="Unassembled WGS sequence"/>
</dbReference>
<proteinExistence type="predicted"/>
<comment type="caution">
    <text evidence="1">The sequence shown here is derived from an EMBL/GenBank/DDBJ whole genome shotgun (WGS) entry which is preliminary data.</text>
</comment>
<organism evidence="1 2">
    <name type="scientific">Planotetraspora silvatica</name>
    <dbReference type="NCBI Taxonomy" id="234614"/>
    <lineage>
        <taxon>Bacteria</taxon>
        <taxon>Bacillati</taxon>
        <taxon>Actinomycetota</taxon>
        <taxon>Actinomycetes</taxon>
        <taxon>Streptosporangiales</taxon>
        <taxon>Streptosporangiaceae</taxon>
        <taxon>Planotetraspora</taxon>
    </lineage>
</organism>
<evidence type="ECO:0000313" key="2">
    <source>
        <dbReference type="Proteomes" id="UP000644610"/>
    </source>
</evidence>
<sequence>MRFILPVPKLFDQQLLGRLSDAAGMIVDMSTDWLHLEHAYGAATDVPRLFEEAADPELAVEAWDELWSCLCHQGTVYPASFAALPVLADIATGRRPGDSRRAISLASRIVVGEEHLHQPGYCREHYPAAIEDLRRMTQHYMTAEPFDGSERDYLYPLEDLLAFEGVPVWSHCLLPDLHDAICPSCSECLEIDFYHAPPGTRRRDPHESLRKLNFKGPTLTGVRPAAPADLQQPASRLYRLAVNAGQSAAAEHLTYLFGRATCPSCAADFSVPEQIEACNS</sequence>
<keyword evidence="2" id="KW-1185">Reference proteome</keyword>
<gene>
    <name evidence="1" type="ORF">Psi02_04420</name>
</gene>
<dbReference type="RefSeq" id="WP_203971191.1">
    <property type="nucleotide sequence ID" value="NZ_BAAAKY010000005.1"/>
</dbReference>
<evidence type="ECO:0000313" key="1">
    <source>
        <dbReference type="EMBL" id="GII44018.1"/>
    </source>
</evidence>